<keyword evidence="1" id="KW-1133">Transmembrane helix</keyword>
<feature type="transmembrane region" description="Helical" evidence="1">
    <location>
        <begin position="20"/>
        <end position="36"/>
    </location>
</feature>
<accession>A0A1F7Y1G6</accession>
<keyword evidence="1" id="KW-0472">Membrane</keyword>
<proteinExistence type="predicted"/>
<organism evidence="2 3">
    <name type="scientific">Candidatus Woesebacteria bacterium RIFCSPHIGHO2_01_FULL_38_9</name>
    <dbReference type="NCBI Taxonomy" id="1802492"/>
    <lineage>
        <taxon>Bacteria</taxon>
        <taxon>Candidatus Woeseibacteriota</taxon>
    </lineage>
</organism>
<dbReference type="AlphaFoldDB" id="A0A1F7Y1G6"/>
<name>A0A1F7Y1G6_9BACT</name>
<keyword evidence="1" id="KW-0812">Transmembrane</keyword>
<sequence length="161" mass="18272">MPIKKKNENTKPGRDVKRVILFIFLILCVLVLVKVFKNTEFLSKFLPGNNRFKGPTIVISGVRMNDFTKGIENFDKKSYVTISRTDNFHIFYLPDQTLFYITISASPFNEQKDAAEKVFLEKLGITPEEACKLNVDVATPASANPDNAGQIYKLSFCQQNL</sequence>
<comment type="caution">
    <text evidence="2">The sequence shown here is derived from an EMBL/GenBank/DDBJ whole genome shotgun (WGS) entry which is preliminary data.</text>
</comment>
<gene>
    <name evidence="2" type="ORF">A2714_03055</name>
</gene>
<dbReference type="EMBL" id="MGGE01000024">
    <property type="protein sequence ID" value="OGM21154.1"/>
    <property type="molecule type" value="Genomic_DNA"/>
</dbReference>
<reference evidence="2 3" key="1">
    <citation type="journal article" date="2016" name="Nat. Commun.">
        <title>Thousands of microbial genomes shed light on interconnected biogeochemical processes in an aquifer system.</title>
        <authorList>
            <person name="Anantharaman K."/>
            <person name="Brown C.T."/>
            <person name="Hug L.A."/>
            <person name="Sharon I."/>
            <person name="Castelle C.J."/>
            <person name="Probst A.J."/>
            <person name="Thomas B.C."/>
            <person name="Singh A."/>
            <person name="Wilkins M.J."/>
            <person name="Karaoz U."/>
            <person name="Brodie E.L."/>
            <person name="Williams K.H."/>
            <person name="Hubbard S.S."/>
            <person name="Banfield J.F."/>
        </authorList>
    </citation>
    <scope>NUCLEOTIDE SEQUENCE [LARGE SCALE GENOMIC DNA]</scope>
</reference>
<protein>
    <submittedName>
        <fullName evidence="2">Uncharacterized protein</fullName>
    </submittedName>
</protein>
<evidence type="ECO:0000256" key="1">
    <source>
        <dbReference type="SAM" id="Phobius"/>
    </source>
</evidence>
<dbReference type="Proteomes" id="UP000178419">
    <property type="component" value="Unassembled WGS sequence"/>
</dbReference>
<evidence type="ECO:0000313" key="3">
    <source>
        <dbReference type="Proteomes" id="UP000178419"/>
    </source>
</evidence>
<evidence type="ECO:0000313" key="2">
    <source>
        <dbReference type="EMBL" id="OGM21154.1"/>
    </source>
</evidence>